<organism evidence="2 3">
    <name type="scientific">Paraburkholderia silvatlantica</name>
    <dbReference type="NCBI Taxonomy" id="321895"/>
    <lineage>
        <taxon>Bacteria</taxon>
        <taxon>Pseudomonadati</taxon>
        <taxon>Pseudomonadota</taxon>
        <taxon>Betaproteobacteria</taxon>
        <taxon>Burkholderiales</taxon>
        <taxon>Burkholderiaceae</taxon>
        <taxon>Paraburkholderia</taxon>
    </lineage>
</organism>
<feature type="transmembrane region" description="Helical" evidence="1">
    <location>
        <begin position="150"/>
        <end position="166"/>
    </location>
</feature>
<keyword evidence="1" id="KW-0812">Transmembrane</keyword>
<dbReference type="RefSeq" id="WP_110855801.1">
    <property type="nucleotide sequence ID" value="NZ_QJSQ01000014.1"/>
</dbReference>
<comment type="caution">
    <text evidence="2">The sequence shown here is derived from an EMBL/GenBank/DDBJ whole genome shotgun (WGS) entry which is preliminary data.</text>
</comment>
<keyword evidence="1" id="KW-0472">Membrane</keyword>
<feature type="transmembrane region" description="Helical" evidence="1">
    <location>
        <begin position="123"/>
        <end position="143"/>
    </location>
</feature>
<dbReference type="InterPro" id="IPR032713">
    <property type="entry name" value="EmrE"/>
</dbReference>
<evidence type="ECO:0000313" key="2">
    <source>
        <dbReference type="EMBL" id="PYE21467.1"/>
    </source>
</evidence>
<dbReference type="AlphaFoldDB" id="A0A2V4UAS0"/>
<name>A0A2V4UAS0_9BURK</name>
<evidence type="ECO:0000313" key="3">
    <source>
        <dbReference type="Proteomes" id="UP000247772"/>
    </source>
</evidence>
<feature type="transmembrane region" description="Helical" evidence="1">
    <location>
        <begin position="95"/>
        <end position="117"/>
    </location>
</feature>
<dbReference type="Pfam" id="PF13536">
    <property type="entry name" value="EmrE"/>
    <property type="match status" value="1"/>
</dbReference>
<proteinExistence type="predicted"/>
<gene>
    <name evidence="2" type="ORF">C7410_114108</name>
</gene>
<feature type="transmembrane region" description="Helical" evidence="1">
    <location>
        <begin position="215"/>
        <end position="238"/>
    </location>
</feature>
<reference evidence="2 3" key="1">
    <citation type="submission" date="2018-06" db="EMBL/GenBank/DDBJ databases">
        <title>Genomic Encyclopedia of Type Strains, Phase IV (KMG-V): Genome sequencing to study the core and pangenomes of soil and plant-associated prokaryotes.</title>
        <authorList>
            <person name="Whitman W."/>
        </authorList>
    </citation>
    <scope>NUCLEOTIDE SEQUENCE [LARGE SCALE GENOMIC DNA]</scope>
    <source>
        <strain evidence="2 3">SRCL-318</strain>
    </source>
</reference>
<accession>A0A2V4UAS0</accession>
<dbReference type="OrthoDB" id="3457556at2"/>
<sequence length="337" mass="35736">MEQGTGNGEVCRLRAAFLKEGNPILMAVALGVLAAALFSSTFFLNRFISTVGGRWQWTAALRFFYMVPVLASWITVRRGLPFLVRTGRLFATRPLFFLISGGIGYGVFYTGICFSARYSPGWVVASAWQITMLATPMVLWAFGHPVTRRGFGYLLLIASGVCLIQVTRLSAGAPPGEILLNSLPVVVAAFAYPIGNQMIWQFRRTNADAGTGEVLADPAACVLLLTLGALPVFGAVLLLGRAGLPGNSQLVSTALVALLSGCIATPLFLYARNLNQHPIGLMAVDATQAAEVPLALLGEMVFIGAAMPHIPEFSGIGIISIGLVLFARAGHPPGATE</sequence>
<feature type="transmembrane region" description="Helical" evidence="1">
    <location>
        <begin position="178"/>
        <end position="195"/>
    </location>
</feature>
<feature type="transmembrane region" description="Helical" evidence="1">
    <location>
        <begin position="250"/>
        <end position="271"/>
    </location>
</feature>
<evidence type="ECO:0000256" key="1">
    <source>
        <dbReference type="SAM" id="Phobius"/>
    </source>
</evidence>
<protein>
    <submittedName>
        <fullName evidence="2">Putative multidrug resistance efflux transporter</fullName>
    </submittedName>
</protein>
<feature type="transmembrane region" description="Helical" evidence="1">
    <location>
        <begin position="24"/>
        <end position="43"/>
    </location>
</feature>
<keyword evidence="1" id="KW-1133">Transmembrane helix</keyword>
<dbReference type="EMBL" id="QJSQ01000014">
    <property type="protein sequence ID" value="PYE21467.1"/>
    <property type="molecule type" value="Genomic_DNA"/>
</dbReference>
<feature type="transmembrane region" description="Helical" evidence="1">
    <location>
        <begin position="55"/>
        <end position="74"/>
    </location>
</feature>
<dbReference type="Proteomes" id="UP000247772">
    <property type="component" value="Unassembled WGS sequence"/>
</dbReference>